<feature type="domain" description="G" evidence="1">
    <location>
        <begin position="39"/>
        <end position="153"/>
    </location>
</feature>
<dbReference type="InterPro" id="IPR027417">
    <property type="entry name" value="P-loop_NTPase"/>
</dbReference>
<reference evidence="2 3" key="1">
    <citation type="submission" date="2014-10" db="EMBL/GenBank/DDBJ databases">
        <title>Genome sequence of Pectobacterium carotovorum M022.</title>
        <authorList>
            <person name="Chan K.-G."/>
            <person name="Tan W.-S."/>
        </authorList>
    </citation>
    <scope>NUCLEOTIDE SEQUENCE [LARGE SCALE GENOMIC DNA]</scope>
    <source>
        <strain evidence="2 3">M022</strain>
    </source>
</reference>
<dbReference type="CDD" id="cd11383">
    <property type="entry name" value="YfjP"/>
    <property type="match status" value="1"/>
</dbReference>
<evidence type="ECO:0000313" key="2">
    <source>
        <dbReference type="EMBL" id="KHN49528.1"/>
    </source>
</evidence>
<comment type="caution">
    <text evidence="2">The sequence shown here is derived from an EMBL/GenBank/DDBJ whole genome shotgun (WGS) entry which is preliminary data.</text>
</comment>
<evidence type="ECO:0000313" key="3">
    <source>
        <dbReference type="Proteomes" id="UP000053038"/>
    </source>
</evidence>
<accession>A0A7V8IG54</accession>
<keyword evidence="3" id="KW-1185">Reference proteome</keyword>
<evidence type="ECO:0000259" key="1">
    <source>
        <dbReference type="Pfam" id="PF01926"/>
    </source>
</evidence>
<dbReference type="PANTHER" id="PTHR42714:SF2">
    <property type="entry name" value="TRNA MODIFICATION GTPASE GTPBP3, MITOCHONDRIAL"/>
    <property type="match status" value="1"/>
</dbReference>
<gene>
    <name evidence="2" type="ORF">OI69_17615</name>
</gene>
<dbReference type="EMBL" id="JSXC01000058">
    <property type="protein sequence ID" value="KHN49528.1"/>
    <property type="molecule type" value="Genomic_DNA"/>
</dbReference>
<dbReference type="GO" id="GO:0030488">
    <property type="term" value="P:tRNA methylation"/>
    <property type="evidence" value="ECO:0007669"/>
    <property type="project" value="TreeGrafter"/>
</dbReference>
<protein>
    <recommendedName>
        <fullName evidence="1">G domain-containing protein</fullName>
    </recommendedName>
</protein>
<dbReference type="PANTHER" id="PTHR42714">
    <property type="entry name" value="TRNA MODIFICATION GTPASE GTPBP3"/>
    <property type="match status" value="1"/>
</dbReference>
<dbReference type="AlphaFoldDB" id="A0A7V8IG54"/>
<dbReference type="GO" id="GO:0002098">
    <property type="term" value="P:tRNA wobble uridine modification"/>
    <property type="evidence" value="ECO:0007669"/>
    <property type="project" value="TreeGrafter"/>
</dbReference>
<dbReference type="RefSeq" id="WP_039353531.1">
    <property type="nucleotide sequence ID" value="NZ_JSXC01000058.1"/>
</dbReference>
<dbReference type="GO" id="GO:0005525">
    <property type="term" value="F:GTP binding"/>
    <property type="evidence" value="ECO:0007669"/>
    <property type="project" value="InterPro"/>
</dbReference>
<dbReference type="Proteomes" id="UP000053038">
    <property type="component" value="Unassembled WGS sequence"/>
</dbReference>
<name>A0A7V8IG54_9GAMM</name>
<organism evidence="2 3">
    <name type="scientific">Pectobacterium fontis</name>
    <dbReference type="NCBI Taxonomy" id="2558042"/>
    <lineage>
        <taxon>Bacteria</taxon>
        <taxon>Pseudomonadati</taxon>
        <taxon>Pseudomonadota</taxon>
        <taxon>Gammaproteobacteria</taxon>
        <taxon>Enterobacterales</taxon>
        <taxon>Pectobacteriaceae</taxon>
        <taxon>Pectobacterium</taxon>
    </lineage>
</organism>
<dbReference type="Gene3D" id="3.40.50.300">
    <property type="entry name" value="P-loop containing nucleotide triphosphate hydrolases"/>
    <property type="match status" value="1"/>
</dbReference>
<dbReference type="OrthoDB" id="9779790at2"/>
<dbReference type="GO" id="GO:0005829">
    <property type="term" value="C:cytosol"/>
    <property type="evidence" value="ECO:0007669"/>
    <property type="project" value="TreeGrafter"/>
</dbReference>
<proteinExistence type="predicted"/>
<sequence>MPNHENLREIQASLSVLPDSLHQRVIDHIEQLIQYEPIVGIMGKTGAGKSSLCNALFQGDVSPVSDNCACTRQALTLRLSSGQRGILFVDLPGVGESEERDHDYTALYQHWLPRVDIVLWLLKADDRALAIDQHIYRAVIGERYREKILFVLNQVDKLEPSHEWDRESQQPSLKQSGNIYARRVAVRSTFFPTHPVCAVSVKTGWGMAAMVETLFQCLPPKASSPLSARLQPDWRSVSIDSRARDDFAQSVGDVLDSVITLPIVPAPLKILIGGLKQTVVSLARSLWSLLF</sequence>
<dbReference type="Pfam" id="PF01926">
    <property type="entry name" value="MMR_HSR1"/>
    <property type="match status" value="1"/>
</dbReference>
<dbReference type="InterPro" id="IPR006073">
    <property type="entry name" value="GTP-bd"/>
</dbReference>
<dbReference type="SUPFAM" id="SSF52540">
    <property type="entry name" value="P-loop containing nucleoside triphosphate hydrolases"/>
    <property type="match status" value="1"/>
</dbReference>